<organism evidence="5 6">
    <name type="scientific">Streptomyces vulcanius</name>
    <dbReference type="NCBI Taxonomy" id="1441876"/>
    <lineage>
        <taxon>Bacteria</taxon>
        <taxon>Bacillati</taxon>
        <taxon>Actinomycetota</taxon>
        <taxon>Actinomycetes</taxon>
        <taxon>Kitasatosporales</taxon>
        <taxon>Streptomycetaceae</taxon>
        <taxon>Streptomyces</taxon>
    </lineage>
</organism>
<dbReference type="Gene3D" id="3.30.70.2450">
    <property type="match status" value="1"/>
</dbReference>
<dbReference type="Pfam" id="PF21274">
    <property type="entry name" value="Rng_hyd_C"/>
    <property type="match status" value="1"/>
</dbReference>
<dbReference type="SUPFAM" id="SSF51905">
    <property type="entry name" value="FAD/NAD(P)-binding domain"/>
    <property type="match status" value="1"/>
</dbReference>
<evidence type="ECO:0000256" key="3">
    <source>
        <dbReference type="ARBA" id="ARBA00022827"/>
    </source>
</evidence>
<dbReference type="Gene3D" id="3.50.50.60">
    <property type="entry name" value="FAD/NAD(P)-binding domain"/>
    <property type="match status" value="1"/>
</dbReference>
<dbReference type="InterPro" id="IPR050641">
    <property type="entry name" value="RIFMO-like"/>
</dbReference>
<evidence type="ECO:0000256" key="2">
    <source>
        <dbReference type="ARBA" id="ARBA00022630"/>
    </source>
</evidence>
<dbReference type="PRINTS" id="PR00420">
    <property type="entry name" value="RNGMNOXGNASE"/>
</dbReference>
<dbReference type="PANTHER" id="PTHR43004:SF19">
    <property type="entry name" value="BINDING MONOOXYGENASE, PUTATIVE (JCVI)-RELATED"/>
    <property type="match status" value="1"/>
</dbReference>
<sequence>MSSTRQAPPERSSDHQVVIAGAGPVGLWLAHELALVGVSVLVLEKEEGRSPHSRSLGIQPRTIEVLAMRNRHRDALAAGRAVPNWHFGMLESRVDFSSLPTPFPFLLTQPQTVTEELLERYATELGAVVRRGHEVTSLVQDDSSVTVRVSGPDGAYEVSAPYVVGADGAHSTVRREAGIDFPGSDTSAYGFLGEVVLDNPPQTPGFTALSEAGRLLVVPLPGGRFRVTGYDPANQRRDVPMTLDELRDASLRIAGSDFGMREPSWLSRFGNATRLAAAYRNGSVLLAGDAAHIHWPAGGVGLNIGLQDAMNLGWKLAAVVQGRADAELLDTYHSERHPVGAELAEHTKAQGALISGLTPDVTALRGVLNAAIASEPAFARMLAGKLSGLGTVYRPADTDAHPLTGGRAHDPEGEGVFPLLYDGRAVLLTMGGEPVDSEVAERATAAGISMHPSRLAETGGPAWSGVSAALIRPDGRVWWATEQPGSGAGFAAEVSKALDRLPAVF</sequence>
<accession>A0ABV9BAW2</accession>
<dbReference type="EMBL" id="JBHSFK010000069">
    <property type="protein sequence ID" value="MFC4508145.1"/>
    <property type="molecule type" value="Genomic_DNA"/>
</dbReference>
<keyword evidence="6" id="KW-1185">Reference proteome</keyword>
<name>A0ABV9BAW2_9ACTN</name>
<dbReference type="Pfam" id="PF01494">
    <property type="entry name" value="FAD_binding_3"/>
    <property type="match status" value="1"/>
</dbReference>
<gene>
    <name evidence="5" type="ORF">ACFPIH_53655</name>
</gene>
<protein>
    <submittedName>
        <fullName evidence="5">FAD-dependent monooxygenase</fullName>
    </submittedName>
</protein>
<dbReference type="InterPro" id="IPR036188">
    <property type="entry name" value="FAD/NAD-bd_sf"/>
</dbReference>
<proteinExistence type="predicted"/>
<evidence type="ECO:0000259" key="4">
    <source>
        <dbReference type="Pfam" id="PF01494"/>
    </source>
</evidence>
<evidence type="ECO:0000313" key="5">
    <source>
        <dbReference type="EMBL" id="MFC4508145.1"/>
    </source>
</evidence>
<evidence type="ECO:0000313" key="6">
    <source>
        <dbReference type="Proteomes" id="UP001595839"/>
    </source>
</evidence>
<feature type="domain" description="FAD-binding" evidence="4">
    <location>
        <begin position="15"/>
        <end position="345"/>
    </location>
</feature>
<keyword evidence="5" id="KW-0503">Monooxygenase</keyword>
<dbReference type="GO" id="GO:0004497">
    <property type="term" value="F:monooxygenase activity"/>
    <property type="evidence" value="ECO:0007669"/>
    <property type="project" value="UniProtKB-KW"/>
</dbReference>
<comment type="caution">
    <text evidence="5">The sequence shown here is derived from an EMBL/GenBank/DDBJ whole genome shotgun (WGS) entry which is preliminary data.</text>
</comment>
<dbReference type="PANTHER" id="PTHR43004">
    <property type="entry name" value="TRK SYSTEM POTASSIUM UPTAKE PROTEIN"/>
    <property type="match status" value="1"/>
</dbReference>
<dbReference type="Proteomes" id="UP001595839">
    <property type="component" value="Unassembled WGS sequence"/>
</dbReference>
<dbReference type="RefSeq" id="WP_381187467.1">
    <property type="nucleotide sequence ID" value="NZ_JBHSFK010000069.1"/>
</dbReference>
<reference evidence="6" key="1">
    <citation type="journal article" date="2019" name="Int. J. Syst. Evol. Microbiol.">
        <title>The Global Catalogue of Microorganisms (GCM) 10K type strain sequencing project: providing services to taxonomists for standard genome sequencing and annotation.</title>
        <authorList>
            <consortium name="The Broad Institute Genomics Platform"/>
            <consortium name="The Broad Institute Genome Sequencing Center for Infectious Disease"/>
            <person name="Wu L."/>
            <person name="Ma J."/>
        </authorList>
    </citation>
    <scope>NUCLEOTIDE SEQUENCE [LARGE SCALE GENOMIC DNA]</scope>
    <source>
        <strain evidence="6">CGMCC 4.7177</strain>
    </source>
</reference>
<dbReference type="Gene3D" id="3.40.30.120">
    <property type="match status" value="1"/>
</dbReference>
<dbReference type="InterPro" id="IPR002938">
    <property type="entry name" value="FAD-bd"/>
</dbReference>
<keyword evidence="2" id="KW-0285">Flavoprotein</keyword>
<evidence type="ECO:0000256" key="1">
    <source>
        <dbReference type="ARBA" id="ARBA00001974"/>
    </source>
</evidence>
<keyword evidence="5" id="KW-0560">Oxidoreductase</keyword>
<keyword evidence="3" id="KW-0274">FAD</keyword>
<comment type="cofactor">
    <cofactor evidence="1">
        <name>FAD</name>
        <dbReference type="ChEBI" id="CHEBI:57692"/>
    </cofactor>
</comment>